<comment type="caution">
    <text evidence="2">The sequence shown here is derived from an EMBL/GenBank/DDBJ whole genome shotgun (WGS) entry which is preliminary data.</text>
</comment>
<protein>
    <recommendedName>
        <fullName evidence="1">Type II methyltransferase M.TaqI-like domain-containing protein</fullName>
    </recommendedName>
</protein>
<feature type="non-terminal residue" evidence="2">
    <location>
        <position position="374"/>
    </location>
</feature>
<feature type="domain" description="Type II methyltransferase M.TaqI-like" evidence="1">
    <location>
        <begin position="179"/>
        <end position="275"/>
    </location>
</feature>
<evidence type="ECO:0000259" key="1">
    <source>
        <dbReference type="Pfam" id="PF07669"/>
    </source>
</evidence>
<dbReference type="InterPro" id="IPR011639">
    <property type="entry name" value="MethylTrfase_TaqI-like_dom"/>
</dbReference>
<sequence>MSYNKKAHLQTNTEAIRIAFTLDREKRRATEAEQAVLRQYSGFGGIKCILNPSEKESDRAYWTKTDLELFPAVADLHRLIRDNSKDEQEYKRYFNSLKNSVLTAFYTPQESITALSDALKDNGITPVRFLEPSAGNGAFADAFRQSFPNNETVCFEKDLLTGKILSHLHPDDRVHIQPFEEIENRPDNRFDVVASNMPFGDTAVFDMSFSKSNDQAKRQATRTVHNYFFIKGVDTLREGGILAFITSQGVMNSPSNEPVREWLMNNTNLVSAVRLPNNLMSDNAGTEVGSDLIILQKNSNKTSLTAEEQAFIKTRTLSNGININNYFQDFNRVVHTKSSVDKDLYGKPGLVFIHEGGITGMANDLKNMLSADFS</sequence>
<dbReference type="Pfam" id="PF07669">
    <property type="entry name" value="Eco57I"/>
    <property type="match status" value="1"/>
</dbReference>
<name>A0A5J4Q9I1_9ZZZZ</name>
<dbReference type="PANTHER" id="PTHR41313:SF1">
    <property type="entry name" value="DNA METHYLASE ADENINE-SPECIFIC DOMAIN-CONTAINING PROTEIN"/>
    <property type="match status" value="1"/>
</dbReference>
<dbReference type="PANTHER" id="PTHR41313">
    <property type="entry name" value="ADENINE-SPECIFIC METHYLTRANSFERASE"/>
    <property type="match status" value="1"/>
</dbReference>
<dbReference type="EMBL" id="SNRY01004407">
    <property type="protein sequence ID" value="KAA6317789.1"/>
    <property type="molecule type" value="Genomic_DNA"/>
</dbReference>
<proteinExistence type="predicted"/>
<dbReference type="Gene3D" id="3.40.50.150">
    <property type="entry name" value="Vaccinia Virus protein VP39"/>
    <property type="match status" value="1"/>
</dbReference>
<dbReference type="SUPFAM" id="SSF53335">
    <property type="entry name" value="S-adenosyl-L-methionine-dependent methyltransferases"/>
    <property type="match status" value="1"/>
</dbReference>
<dbReference type="PRINTS" id="PR00507">
    <property type="entry name" value="N12N6MTFRASE"/>
</dbReference>
<reference evidence="2" key="1">
    <citation type="submission" date="2019-03" db="EMBL/GenBank/DDBJ databases">
        <title>Single cell metagenomics reveals metabolic interactions within the superorganism composed of flagellate Streblomastix strix and complex community of Bacteroidetes bacteria on its surface.</title>
        <authorList>
            <person name="Treitli S.C."/>
            <person name="Kolisko M."/>
            <person name="Husnik F."/>
            <person name="Keeling P."/>
            <person name="Hampl V."/>
        </authorList>
    </citation>
    <scope>NUCLEOTIDE SEQUENCE</scope>
    <source>
        <strain evidence="2">STM</strain>
    </source>
</reference>
<accession>A0A5J4Q9I1</accession>
<evidence type="ECO:0000313" key="2">
    <source>
        <dbReference type="EMBL" id="KAA6317789.1"/>
    </source>
</evidence>
<gene>
    <name evidence="2" type="ORF">EZS27_032114</name>
</gene>
<dbReference type="CDD" id="cd02440">
    <property type="entry name" value="AdoMet_MTases"/>
    <property type="match status" value="1"/>
</dbReference>
<dbReference type="GO" id="GO:0006304">
    <property type="term" value="P:DNA modification"/>
    <property type="evidence" value="ECO:0007669"/>
    <property type="project" value="InterPro"/>
</dbReference>
<dbReference type="AlphaFoldDB" id="A0A5J4Q9I1"/>
<dbReference type="InterPro" id="IPR029063">
    <property type="entry name" value="SAM-dependent_MTases_sf"/>
</dbReference>
<organism evidence="2">
    <name type="scientific">termite gut metagenome</name>
    <dbReference type="NCBI Taxonomy" id="433724"/>
    <lineage>
        <taxon>unclassified sequences</taxon>
        <taxon>metagenomes</taxon>
        <taxon>organismal metagenomes</taxon>
    </lineage>
</organism>
<dbReference type="InterPro" id="IPR052933">
    <property type="entry name" value="DNA_Protect_Modify"/>
</dbReference>